<dbReference type="EC" id="3.1.1.61" evidence="2"/>
<dbReference type="GO" id="GO:0000156">
    <property type="term" value="F:phosphorelay response regulator activity"/>
    <property type="evidence" value="ECO:0007669"/>
    <property type="project" value="InterPro"/>
</dbReference>
<evidence type="ECO:0000313" key="6">
    <source>
        <dbReference type="EMBL" id="AQS36471.1"/>
    </source>
</evidence>
<feature type="active site" evidence="4">
    <location>
        <position position="37"/>
    </location>
</feature>
<name>A0A1S6HLS1_9GAMM</name>
<dbReference type="PANTHER" id="PTHR42872">
    <property type="entry name" value="PROTEIN-GLUTAMATE METHYLESTERASE/PROTEIN-GLUTAMINE GLUTAMINASE"/>
    <property type="match status" value="1"/>
</dbReference>
<dbReference type="EMBL" id="CP014782">
    <property type="protein sequence ID" value="AQS36471.1"/>
    <property type="molecule type" value="Genomic_DNA"/>
</dbReference>
<dbReference type="CDD" id="cd16433">
    <property type="entry name" value="CheB"/>
    <property type="match status" value="1"/>
</dbReference>
<evidence type="ECO:0000256" key="1">
    <source>
        <dbReference type="ARBA" id="ARBA00022801"/>
    </source>
</evidence>
<keyword evidence="4" id="KW-0145">Chemotaxis</keyword>
<keyword evidence="1 4" id="KW-0378">Hydrolase</keyword>
<dbReference type="SUPFAM" id="SSF52738">
    <property type="entry name" value="Methylesterase CheB, C-terminal domain"/>
    <property type="match status" value="1"/>
</dbReference>
<evidence type="ECO:0000256" key="3">
    <source>
        <dbReference type="ARBA" id="ARBA00048267"/>
    </source>
</evidence>
<organism evidence="6 7">
    <name type="scientific">Shewanella psychrophila</name>
    <dbReference type="NCBI Taxonomy" id="225848"/>
    <lineage>
        <taxon>Bacteria</taxon>
        <taxon>Pseudomonadati</taxon>
        <taxon>Pseudomonadota</taxon>
        <taxon>Gammaproteobacteria</taxon>
        <taxon>Alteromonadales</taxon>
        <taxon>Shewanellaceae</taxon>
        <taxon>Shewanella</taxon>
    </lineage>
</organism>
<dbReference type="STRING" id="225848.Sps_01303"/>
<keyword evidence="7" id="KW-1185">Reference proteome</keyword>
<dbReference type="PANTHER" id="PTHR42872:SF3">
    <property type="entry name" value="PROTEIN-GLUTAMATE METHYLESTERASE_PROTEIN-GLUTAMINE GLUTAMINASE 1"/>
    <property type="match status" value="1"/>
</dbReference>
<dbReference type="InterPro" id="IPR000673">
    <property type="entry name" value="Sig_transdc_resp-reg_Me-estase"/>
</dbReference>
<dbReference type="KEGG" id="spsw:Sps_01303"/>
<dbReference type="GO" id="GO:0008984">
    <property type="term" value="F:protein-glutamate methylesterase activity"/>
    <property type="evidence" value="ECO:0007669"/>
    <property type="project" value="UniProtKB-EC"/>
</dbReference>
<dbReference type="Pfam" id="PF01339">
    <property type="entry name" value="CheB_methylest"/>
    <property type="match status" value="1"/>
</dbReference>
<accession>A0A1S6HLS1</accession>
<dbReference type="GO" id="GO:0005737">
    <property type="term" value="C:cytoplasm"/>
    <property type="evidence" value="ECO:0007669"/>
    <property type="project" value="InterPro"/>
</dbReference>
<dbReference type="InterPro" id="IPR035909">
    <property type="entry name" value="CheB_C"/>
</dbReference>
<evidence type="ECO:0000256" key="2">
    <source>
        <dbReference type="ARBA" id="ARBA00039140"/>
    </source>
</evidence>
<gene>
    <name evidence="6" type="ORF">Sps_01303</name>
</gene>
<protein>
    <recommendedName>
        <fullName evidence="2">protein-glutamate methylesterase</fullName>
        <ecNumber evidence="2">3.1.1.61</ecNumber>
    </recommendedName>
</protein>
<dbReference type="RefSeq" id="WP_077751782.1">
    <property type="nucleotide sequence ID" value="NZ_CP014782.1"/>
</dbReference>
<proteinExistence type="predicted"/>
<feature type="active site" evidence="4">
    <location>
        <position position="130"/>
    </location>
</feature>
<feature type="active site" evidence="4">
    <location>
        <position position="10"/>
    </location>
</feature>
<feature type="domain" description="CheB-type methylesterase" evidence="5">
    <location>
        <begin position="1"/>
        <end position="184"/>
    </location>
</feature>
<sequence length="199" mass="21540">MYEALVIGASAGGLHALTSILPLLPYDYPLAILIVQHRCREADSFLVDYLNERSAVRVKEAEPGEMIRPAHAYIAPAGYHLLVERDKTLSLSIDPPVNYSIPSIDVLFQSAAASYKNHLIGLILTGANSDGSLGLKMIKDYGGFIIVQDPLTAEADVMPKAAIDKVVADKIIPIDTLGHYLAECDYVPEISVAKGTLHE</sequence>
<dbReference type="GO" id="GO:0006935">
    <property type="term" value="P:chemotaxis"/>
    <property type="evidence" value="ECO:0007669"/>
    <property type="project" value="UniProtKB-UniRule"/>
</dbReference>
<comment type="catalytic activity">
    <reaction evidence="3">
        <text>[protein]-L-glutamate 5-O-methyl ester + H2O = L-glutamyl-[protein] + methanol + H(+)</text>
        <dbReference type="Rhea" id="RHEA:23236"/>
        <dbReference type="Rhea" id="RHEA-COMP:10208"/>
        <dbReference type="Rhea" id="RHEA-COMP:10311"/>
        <dbReference type="ChEBI" id="CHEBI:15377"/>
        <dbReference type="ChEBI" id="CHEBI:15378"/>
        <dbReference type="ChEBI" id="CHEBI:17790"/>
        <dbReference type="ChEBI" id="CHEBI:29973"/>
        <dbReference type="ChEBI" id="CHEBI:82795"/>
        <dbReference type="EC" id="3.1.1.61"/>
    </reaction>
</comment>
<evidence type="ECO:0000259" key="5">
    <source>
        <dbReference type="PROSITE" id="PS50122"/>
    </source>
</evidence>
<evidence type="ECO:0000313" key="7">
    <source>
        <dbReference type="Proteomes" id="UP000189545"/>
    </source>
</evidence>
<dbReference type="Gene3D" id="3.40.50.180">
    <property type="entry name" value="Methylesterase CheB, C-terminal domain"/>
    <property type="match status" value="1"/>
</dbReference>
<dbReference type="AlphaFoldDB" id="A0A1S6HLS1"/>
<reference evidence="6 7" key="1">
    <citation type="submission" date="2016-03" db="EMBL/GenBank/DDBJ databases">
        <title>Complete genome sequence of Shewanella psychrophila WP2, a deep sea bacterium isolated from west Pacific sediment.</title>
        <authorList>
            <person name="Xu G."/>
            <person name="Jian H."/>
        </authorList>
    </citation>
    <scope>NUCLEOTIDE SEQUENCE [LARGE SCALE GENOMIC DNA]</scope>
    <source>
        <strain evidence="6 7">WP2</strain>
    </source>
</reference>
<dbReference type="Proteomes" id="UP000189545">
    <property type="component" value="Chromosome"/>
</dbReference>
<evidence type="ECO:0000256" key="4">
    <source>
        <dbReference type="PROSITE-ProRule" id="PRU00050"/>
    </source>
</evidence>
<dbReference type="OrthoDB" id="9793421at2"/>
<dbReference type="PROSITE" id="PS50122">
    <property type="entry name" value="CHEB"/>
    <property type="match status" value="1"/>
</dbReference>